<keyword evidence="2" id="KW-1185">Reference proteome</keyword>
<protein>
    <recommendedName>
        <fullName evidence="3">Lipoprotein</fullName>
    </recommendedName>
</protein>
<dbReference type="PROSITE" id="PS51257">
    <property type="entry name" value="PROKAR_LIPOPROTEIN"/>
    <property type="match status" value="1"/>
</dbReference>
<name>A0ABT2IFJ9_9FLAO</name>
<organism evidence="1 2">
    <name type="scientific">Chryseobacterium pyrolae</name>
    <dbReference type="NCBI Taxonomy" id="2987481"/>
    <lineage>
        <taxon>Bacteria</taxon>
        <taxon>Pseudomonadati</taxon>
        <taxon>Bacteroidota</taxon>
        <taxon>Flavobacteriia</taxon>
        <taxon>Flavobacteriales</taxon>
        <taxon>Weeksellaceae</taxon>
        <taxon>Chryseobacterium group</taxon>
        <taxon>Chryseobacterium</taxon>
    </lineage>
</organism>
<dbReference type="EMBL" id="JANZQH010000002">
    <property type="protein sequence ID" value="MCT2407047.1"/>
    <property type="molecule type" value="Genomic_DNA"/>
</dbReference>
<comment type="caution">
    <text evidence="1">The sequence shown here is derived from an EMBL/GenBank/DDBJ whole genome shotgun (WGS) entry which is preliminary data.</text>
</comment>
<evidence type="ECO:0000313" key="1">
    <source>
        <dbReference type="EMBL" id="MCT2407047.1"/>
    </source>
</evidence>
<proteinExistence type="predicted"/>
<dbReference type="RefSeq" id="WP_259828123.1">
    <property type="nucleotide sequence ID" value="NZ_JANZQH010000002.1"/>
</dbReference>
<reference evidence="1" key="1">
    <citation type="submission" date="2022-08" db="EMBL/GenBank/DDBJ databases">
        <title>Chryseobacterium antibioticum,isolated from the rhizosphere soil of Pyrola in Tibet.</title>
        <authorList>
            <person name="Kan Y."/>
        </authorList>
    </citation>
    <scope>NUCLEOTIDE SEQUENCE</scope>
    <source>
        <strain evidence="1">Pc2-12</strain>
    </source>
</reference>
<evidence type="ECO:0008006" key="3">
    <source>
        <dbReference type="Google" id="ProtNLM"/>
    </source>
</evidence>
<evidence type="ECO:0000313" key="2">
    <source>
        <dbReference type="Proteomes" id="UP001142057"/>
    </source>
</evidence>
<gene>
    <name evidence="1" type="ORF">NZD88_05695</name>
</gene>
<accession>A0ABT2IFJ9</accession>
<dbReference type="Proteomes" id="UP001142057">
    <property type="component" value="Unassembled WGS sequence"/>
</dbReference>
<sequence length="190" mass="22383">MKKTIFHIFTIALFFTVFSCTTYIKTIHTESVSGSENITRKLVFQDGALDVNFYGDYIFDKVDKNFIFFTNKDISSILGNLKEKPSSQILFTYTKSSIYNNMLGFYYTGKTLADVKKNFFIQTPEKEMDNGLLYTYEYKGYYVMEFYRQEEKGIVRFISINNSAKQSVDKFRLENNNVFFDINSQLWNEL</sequence>